<evidence type="ECO:0000256" key="2">
    <source>
        <dbReference type="ARBA" id="ARBA00022617"/>
    </source>
</evidence>
<evidence type="ECO:0000256" key="5">
    <source>
        <dbReference type="ARBA" id="ARBA00034496"/>
    </source>
</evidence>
<dbReference type="Pfam" id="PF01152">
    <property type="entry name" value="Bac_globin"/>
    <property type="match status" value="1"/>
</dbReference>
<gene>
    <name evidence="7" type="ORF">DKG74_10935</name>
</gene>
<dbReference type="InterPro" id="IPR044203">
    <property type="entry name" value="GlbO/GLB3-like"/>
</dbReference>
<keyword evidence="3" id="KW-0479">Metal-binding</keyword>
<comment type="similarity">
    <text evidence="5">Belongs to the truncated hemoglobin family. Group II subfamily.</text>
</comment>
<keyword evidence="1" id="KW-0813">Transport</keyword>
<accession>A0A317E8N2</accession>
<dbReference type="OrthoDB" id="9790913at2"/>
<evidence type="ECO:0000256" key="6">
    <source>
        <dbReference type="PIRSR" id="PIRSR601486-1"/>
    </source>
</evidence>
<dbReference type="GO" id="GO:0020037">
    <property type="term" value="F:heme binding"/>
    <property type="evidence" value="ECO:0007669"/>
    <property type="project" value="InterPro"/>
</dbReference>
<dbReference type="Gene3D" id="1.10.490.10">
    <property type="entry name" value="Globins"/>
    <property type="match status" value="1"/>
</dbReference>
<dbReference type="InterPro" id="IPR009050">
    <property type="entry name" value="Globin-like_sf"/>
</dbReference>
<evidence type="ECO:0000256" key="4">
    <source>
        <dbReference type="ARBA" id="ARBA00023004"/>
    </source>
</evidence>
<dbReference type="SUPFAM" id="SSF46458">
    <property type="entry name" value="Globin-like"/>
    <property type="match status" value="1"/>
</dbReference>
<dbReference type="PANTHER" id="PTHR47366:SF1">
    <property type="entry name" value="TWO-ON-TWO HEMOGLOBIN-3"/>
    <property type="match status" value="1"/>
</dbReference>
<proteinExistence type="inferred from homology"/>
<protein>
    <submittedName>
        <fullName evidence="7">Globin</fullName>
    </submittedName>
</protein>
<evidence type="ECO:0000313" key="7">
    <source>
        <dbReference type="EMBL" id="PWR22922.1"/>
    </source>
</evidence>
<dbReference type="GO" id="GO:0046872">
    <property type="term" value="F:metal ion binding"/>
    <property type="evidence" value="ECO:0007669"/>
    <property type="project" value="UniProtKB-KW"/>
</dbReference>
<sequence>MAQTIYEQIGGEEGIRRLTRRFYTLMDELPVAAACRAVHGPSLAGAEQKLFDYLTGWLGGPPLYTDKHGHPMLRARHMPFTIGEEEIEGWLTCFAYAWAEVAADLPARDLVMRKVVELAHHMRNKDVEAPQKVTSLL</sequence>
<dbReference type="GO" id="GO:0019825">
    <property type="term" value="F:oxygen binding"/>
    <property type="evidence" value="ECO:0007669"/>
    <property type="project" value="InterPro"/>
</dbReference>
<dbReference type="CDD" id="cd14773">
    <property type="entry name" value="TrHb2_PhHbO-like_O"/>
    <property type="match status" value="1"/>
</dbReference>
<dbReference type="InterPro" id="IPR012292">
    <property type="entry name" value="Globin/Proto"/>
</dbReference>
<dbReference type="InterPro" id="IPR001486">
    <property type="entry name" value="Hemoglobin_trunc"/>
</dbReference>
<dbReference type="PANTHER" id="PTHR47366">
    <property type="entry name" value="TWO-ON-TWO HEMOGLOBIN-3"/>
    <property type="match status" value="1"/>
</dbReference>
<evidence type="ECO:0000256" key="1">
    <source>
        <dbReference type="ARBA" id="ARBA00022448"/>
    </source>
</evidence>
<dbReference type="RefSeq" id="WP_109905622.1">
    <property type="nucleotide sequence ID" value="NZ_QGLE01000005.1"/>
</dbReference>
<dbReference type="GO" id="GO:0005344">
    <property type="term" value="F:oxygen carrier activity"/>
    <property type="evidence" value="ECO:0007669"/>
    <property type="project" value="InterPro"/>
</dbReference>
<organism evidence="7 8">
    <name type="scientific">Zavarzinia aquatilis</name>
    <dbReference type="NCBI Taxonomy" id="2211142"/>
    <lineage>
        <taxon>Bacteria</taxon>
        <taxon>Pseudomonadati</taxon>
        <taxon>Pseudomonadota</taxon>
        <taxon>Alphaproteobacteria</taxon>
        <taxon>Rhodospirillales</taxon>
        <taxon>Zavarziniaceae</taxon>
        <taxon>Zavarzinia</taxon>
    </lineage>
</organism>
<dbReference type="EMBL" id="QGLE01000005">
    <property type="protein sequence ID" value="PWR22922.1"/>
    <property type="molecule type" value="Genomic_DNA"/>
</dbReference>
<dbReference type="AlphaFoldDB" id="A0A317E8N2"/>
<feature type="binding site" description="distal binding residue" evidence="6">
    <location>
        <position position="120"/>
    </location>
    <ligand>
        <name>heme</name>
        <dbReference type="ChEBI" id="CHEBI:30413"/>
    </ligand>
    <ligandPart>
        <name>Fe</name>
        <dbReference type="ChEBI" id="CHEBI:18248"/>
    </ligandPart>
</feature>
<dbReference type="Proteomes" id="UP000245461">
    <property type="component" value="Unassembled WGS sequence"/>
</dbReference>
<name>A0A317E8N2_9PROT</name>
<evidence type="ECO:0000256" key="3">
    <source>
        <dbReference type="ARBA" id="ARBA00022723"/>
    </source>
</evidence>
<evidence type="ECO:0000313" key="8">
    <source>
        <dbReference type="Proteomes" id="UP000245461"/>
    </source>
</evidence>
<reference evidence="7 8" key="1">
    <citation type="submission" date="2018-05" db="EMBL/GenBank/DDBJ databases">
        <title>Zavarzinia sp. HR-AS.</title>
        <authorList>
            <person name="Lee Y."/>
            <person name="Jeon C.O."/>
        </authorList>
    </citation>
    <scope>NUCLEOTIDE SEQUENCE [LARGE SCALE GENOMIC DNA]</scope>
    <source>
        <strain evidence="7 8">HR-AS</strain>
    </source>
</reference>
<keyword evidence="8" id="KW-1185">Reference proteome</keyword>
<keyword evidence="2 6" id="KW-0349">Heme</keyword>
<comment type="caution">
    <text evidence="7">The sequence shown here is derived from an EMBL/GenBank/DDBJ whole genome shotgun (WGS) entry which is preliminary data.</text>
</comment>
<keyword evidence="4" id="KW-0408">Iron</keyword>